<dbReference type="RefSeq" id="XP_054848650.1">
    <property type="nucleotide sequence ID" value="XM_054992675.1"/>
</dbReference>
<feature type="transmembrane region" description="Helical" evidence="6">
    <location>
        <begin position="697"/>
        <end position="718"/>
    </location>
</feature>
<evidence type="ECO:0000313" key="11">
    <source>
        <dbReference type="RefSeq" id="XP_054848650.1"/>
    </source>
</evidence>
<evidence type="ECO:0000313" key="14">
    <source>
        <dbReference type="RefSeq" id="XP_054848653.1"/>
    </source>
</evidence>
<evidence type="ECO:0000256" key="6">
    <source>
        <dbReference type="RuleBase" id="RU310713"/>
    </source>
</evidence>
<sequence length="897" mass="103143">MAFHYNDAFENPDYHDSETLELDRVRPRWSASFHRNPYDSSPYDPYDDYSAEEQNSPMEMPVDSVQLQSPAEYSPRAFAFETSDSNPYGNAHINPSFDYEPEFAYMLPTSSDTFNDHYVHRPDTPDGVSIIQRRSRQEVDMAVLAPSSLLQLDPGYNEEKQKQEEKLIQNLANLSTWERIKAIKKIPKTMKEKREIRNHVLREKTKSHNQDAQINRCTQCFYNTFLSFRRFKNGLLECFQFFQLWQKTLKVIGGKFGTSVCSYFVFLTWLLMFNVFSFLVNFSFITVPQLIEAKADNLSFTGLEFFTGAGYFKETVLYYGFYTNGTISKTKSTSPYDMQLAYIFTIGIYFILCFLSLLYSMAKSFRRNFINPSMYSGHAAKLLCIWDFSITNEKAVKLKQRNLSTQMKETLSEVNTEVLKLSVCQKIAQLSIHLAAWVVSLGAAAASCAGIYYFSTANLELFLKDDKTELESEAVTLVLPIVVGLLNHMVPFFYSFFGFVEKFTYPKYQIYTSIGRNIILKMSIIGILCYYWLNIVAASKAQCWETLVGQDIYKLIVVEFICCLLGSFFGEFVRRIIGTKCCQQLGVPEFDIARNVLDLIYAQTLAWIGIFFSPLIPAIQIISFFIIFYVKKVSLMMNCQPPRKAWRASQMNTVFIFLLFFPSFTGVLSVIAVIVWRMKPSEMCGPFRGLETIFAAISSWVAILATYPASLWVVWIYHNLFESVHFFFILSVIVLIITYLYWQIIDGRKIMVRLLQEQIINEGKDKMFLLKKLRALQASRLPNTGQQQERNSSVPQLPRQQMLPSSPDDMERSPGIMERDSYVEPSEMPEMNSFSPHPAEIPGMTSFFPQAEMTSFSRAVQRDPQPAGTAGISDALALALRARQEAEWEMGEEDFRS</sequence>
<comment type="subcellular location">
    <subcellularLocation>
        <location evidence="1 6">Membrane</location>
        <topology evidence="1 6">Multi-pass membrane protein</topology>
    </subcellularLocation>
</comment>
<evidence type="ECO:0000313" key="12">
    <source>
        <dbReference type="RefSeq" id="XP_054848651.1"/>
    </source>
</evidence>
<feature type="transmembrane region" description="Helical" evidence="6">
    <location>
        <begin position="650"/>
        <end position="676"/>
    </location>
</feature>
<comment type="similarity">
    <text evidence="2 6">Belongs to the TMC family.</text>
</comment>
<gene>
    <name evidence="10 11 12 13 14 15" type="primary">TMC5</name>
</gene>
<protein>
    <recommendedName>
        <fullName evidence="6">Transmembrane channel-like protein</fullName>
    </recommendedName>
</protein>
<dbReference type="Pfam" id="PF07810">
    <property type="entry name" value="TMC"/>
    <property type="match status" value="1"/>
</dbReference>
<feature type="transmembrane region" description="Helical" evidence="6">
    <location>
        <begin position="340"/>
        <end position="359"/>
    </location>
</feature>
<keyword evidence="9" id="KW-1185">Reference proteome</keyword>
<evidence type="ECO:0000256" key="3">
    <source>
        <dbReference type="ARBA" id="ARBA00022692"/>
    </source>
</evidence>
<dbReference type="GO" id="GO:0005886">
    <property type="term" value="C:plasma membrane"/>
    <property type="evidence" value="ECO:0007669"/>
    <property type="project" value="InterPro"/>
</dbReference>
<evidence type="ECO:0000256" key="7">
    <source>
        <dbReference type="SAM" id="MobiDB-lite"/>
    </source>
</evidence>
<evidence type="ECO:0000313" key="15">
    <source>
        <dbReference type="RefSeq" id="XP_054848654.1"/>
    </source>
</evidence>
<dbReference type="Proteomes" id="UP001190640">
    <property type="component" value="Chromosome 12"/>
</dbReference>
<feature type="transmembrane region" description="Helical" evidence="6">
    <location>
        <begin position="474"/>
        <end position="497"/>
    </location>
</feature>
<dbReference type="PANTHER" id="PTHR23302:SF5">
    <property type="entry name" value="TRANSMEMBRANE CHANNEL-LIKE PROTEIN 5"/>
    <property type="match status" value="1"/>
</dbReference>
<dbReference type="KEGG" id="emc:129338435"/>
<dbReference type="CTD" id="79838"/>
<dbReference type="GO" id="GO:0008381">
    <property type="term" value="F:mechanosensitive monoatomic ion channel activity"/>
    <property type="evidence" value="ECO:0007669"/>
    <property type="project" value="TreeGrafter"/>
</dbReference>
<keyword evidence="4 6" id="KW-1133">Transmembrane helix</keyword>
<feature type="transmembrane region" description="Helical" evidence="6">
    <location>
        <begin position="434"/>
        <end position="454"/>
    </location>
</feature>
<dbReference type="AlphaFoldDB" id="A0AA97JZR0"/>
<keyword evidence="3 6" id="KW-0812">Transmembrane</keyword>
<evidence type="ECO:0000256" key="5">
    <source>
        <dbReference type="ARBA" id="ARBA00023136"/>
    </source>
</evidence>
<feature type="transmembrane region" description="Helical" evidence="6">
    <location>
        <begin position="260"/>
        <end position="280"/>
    </location>
</feature>
<feature type="region of interest" description="Disordered" evidence="7">
    <location>
        <begin position="33"/>
        <end position="55"/>
    </location>
</feature>
<evidence type="ECO:0000313" key="10">
    <source>
        <dbReference type="RefSeq" id="XP_054848649.1"/>
    </source>
</evidence>
<dbReference type="RefSeq" id="XP_054848652.1">
    <property type="nucleotide sequence ID" value="XM_054992677.1"/>
</dbReference>
<dbReference type="PANTHER" id="PTHR23302">
    <property type="entry name" value="TRANSMEMBRANE CHANNEL-RELATED"/>
    <property type="match status" value="1"/>
</dbReference>
<evidence type="ECO:0000256" key="4">
    <source>
        <dbReference type="ARBA" id="ARBA00022989"/>
    </source>
</evidence>
<organism evidence="9 11">
    <name type="scientific">Eublepharis macularius</name>
    <name type="common">Leopard gecko</name>
    <name type="synonym">Cyrtodactylus macularius</name>
    <dbReference type="NCBI Taxonomy" id="481883"/>
    <lineage>
        <taxon>Eukaryota</taxon>
        <taxon>Metazoa</taxon>
        <taxon>Chordata</taxon>
        <taxon>Craniata</taxon>
        <taxon>Vertebrata</taxon>
        <taxon>Euteleostomi</taxon>
        <taxon>Lepidosauria</taxon>
        <taxon>Squamata</taxon>
        <taxon>Bifurcata</taxon>
        <taxon>Gekkota</taxon>
        <taxon>Eublepharidae</taxon>
        <taxon>Eublepharinae</taxon>
        <taxon>Eublepharis</taxon>
    </lineage>
</organism>
<evidence type="ECO:0000256" key="1">
    <source>
        <dbReference type="ARBA" id="ARBA00004141"/>
    </source>
</evidence>
<feature type="transmembrane region" description="Helical" evidence="6">
    <location>
        <begin position="724"/>
        <end position="742"/>
    </location>
</feature>
<evidence type="ECO:0000256" key="2">
    <source>
        <dbReference type="ARBA" id="ARBA00006510"/>
    </source>
</evidence>
<keyword evidence="5 6" id="KW-0472">Membrane</keyword>
<proteinExistence type="inferred from homology"/>
<dbReference type="RefSeq" id="XP_054848649.1">
    <property type="nucleotide sequence ID" value="XM_054992674.1"/>
</dbReference>
<evidence type="ECO:0000259" key="8">
    <source>
        <dbReference type="Pfam" id="PF07810"/>
    </source>
</evidence>
<dbReference type="RefSeq" id="XP_054848653.1">
    <property type="nucleotide sequence ID" value="XM_054992678.1"/>
</dbReference>
<dbReference type="InterPro" id="IPR012496">
    <property type="entry name" value="TMC_dom"/>
</dbReference>
<evidence type="ECO:0000313" key="9">
    <source>
        <dbReference type="Proteomes" id="UP001190640"/>
    </source>
</evidence>
<dbReference type="GeneID" id="129338435"/>
<feature type="region of interest" description="Disordered" evidence="7">
    <location>
        <begin position="781"/>
        <end position="815"/>
    </location>
</feature>
<name>A0AA97JZR0_EUBMA</name>
<dbReference type="InterPro" id="IPR038900">
    <property type="entry name" value="TMC"/>
</dbReference>
<feature type="domain" description="TMC" evidence="8">
    <location>
        <begin position="543"/>
        <end position="649"/>
    </location>
</feature>
<accession>A0AA97JZR0</accession>
<dbReference type="RefSeq" id="XP_054848654.1">
    <property type="nucleotide sequence ID" value="XM_054992679.1"/>
</dbReference>
<feature type="transmembrane region" description="Helical" evidence="6">
    <location>
        <begin position="518"/>
        <end position="537"/>
    </location>
</feature>
<dbReference type="RefSeq" id="XP_054848651.1">
    <property type="nucleotide sequence ID" value="XM_054992676.1"/>
</dbReference>
<feature type="transmembrane region" description="Helical" evidence="6">
    <location>
        <begin position="604"/>
        <end position="630"/>
    </location>
</feature>
<evidence type="ECO:0000313" key="13">
    <source>
        <dbReference type="RefSeq" id="XP_054848652.1"/>
    </source>
</evidence>
<reference evidence="10 11" key="1">
    <citation type="submission" date="2025-04" db="UniProtKB">
        <authorList>
            <consortium name="RefSeq"/>
        </authorList>
    </citation>
    <scope>IDENTIFICATION</scope>
    <source>
        <tissue evidence="10 11">Blood</tissue>
    </source>
</reference>
<feature type="compositionally biased region" description="Polar residues" evidence="7">
    <location>
        <begin position="781"/>
        <end position="804"/>
    </location>
</feature>